<dbReference type="SUPFAM" id="SSF53335">
    <property type="entry name" value="S-adenosyl-L-methionine-dependent methyltransferases"/>
    <property type="match status" value="2"/>
</dbReference>
<dbReference type="InterPro" id="IPR041698">
    <property type="entry name" value="Methyltransf_25"/>
</dbReference>
<dbReference type="eggNOG" id="COG2226">
    <property type="taxonomic scope" value="Bacteria"/>
</dbReference>
<proteinExistence type="predicted"/>
<dbReference type="GO" id="GO:0008757">
    <property type="term" value="F:S-adenosylmethionine-dependent methyltransferase activity"/>
    <property type="evidence" value="ECO:0007669"/>
    <property type="project" value="InterPro"/>
</dbReference>
<name>D2R0Z5_PIRSD</name>
<dbReference type="Proteomes" id="UP000001887">
    <property type="component" value="Chromosome"/>
</dbReference>
<evidence type="ECO:0000256" key="2">
    <source>
        <dbReference type="SAM" id="Coils"/>
    </source>
</evidence>
<dbReference type="InterPro" id="IPR011990">
    <property type="entry name" value="TPR-like_helical_dom_sf"/>
</dbReference>
<dbReference type="KEGG" id="psl:Psta_3825"/>
<dbReference type="EMBL" id="CP001848">
    <property type="protein sequence ID" value="ADB18480.1"/>
    <property type="molecule type" value="Genomic_DNA"/>
</dbReference>
<dbReference type="Gene3D" id="3.40.50.150">
    <property type="entry name" value="Vaccinia Virus protein VP39"/>
    <property type="match status" value="2"/>
</dbReference>
<feature type="coiled-coil region" evidence="2">
    <location>
        <begin position="690"/>
        <end position="724"/>
    </location>
</feature>
<dbReference type="GO" id="GO:0032259">
    <property type="term" value="P:methylation"/>
    <property type="evidence" value="ECO:0007669"/>
    <property type="project" value="UniProtKB-KW"/>
</dbReference>
<feature type="domain" description="Methyltransferase type 11" evidence="3">
    <location>
        <begin position="244"/>
        <end position="342"/>
    </location>
</feature>
<organism evidence="5 6">
    <name type="scientific">Pirellula staleyi (strain ATCC 27377 / DSM 6068 / ICPB 4128)</name>
    <name type="common">Pirella staleyi</name>
    <dbReference type="NCBI Taxonomy" id="530564"/>
    <lineage>
        <taxon>Bacteria</taxon>
        <taxon>Pseudomonadati</taxon>
        <taxon>Planctomycetota</taxon>
        <taxon>Planctomycetia</taxon>
        <taxon>Pirellulales</taxon>
        <taxon>Pirellulaceae</taxon>
        <taxon>Pirellula</taxon>
    </lineage>
</organism>
<dbReference type="eggNOG" id="COG2227">
    <property type="taxonomic scope" value="Bacteria"/>
</dbReference>
<protein>
    <submittedName>
        <fullName evidence="5">Methyltransferase type 11</fullName>
    </submittedName>
</protein>
<dbReference type="Gene3D" id="1.25.40.10">
    <property type="entry name" value="Tetratricopeptide repeat domain"/>
    <property type="match status" value="1"/>
</dbReference>
<gene>
    <name evidence="5" type="ordered locus">Psta_3825</name>
</gene>
<sequence length="772" mass="85800">MNDAQRFDQFWCDAKPATAAEIKFFEQFAQTIIEHAGRGKVLDVGCGEGHLVAALVSRAVDAQGIDLSSVAISRSAPELASRLKVGSAFQLPYAKQSFSTVVAMHLLEHIAAGDLPAVLAELYRVTRRTLLLRVRTKATEAHPTHPSAQLRQAWESLCFSAGFRKHPDYYWLNDYLSLQRDPDSILIPLEKIPEATLARYPLACLNEERGLHMDMLRESGSRSDAHVVRYHLAAQYIRPGDTVLDAACGLGYGSHLLARNTKAERVIGIDGSPFAIDYAQANFTDERQRTEFRVGFLPECLAPIADHSVHAVVSFETLEHVADPESLLAEFRRILVPGGRIIASVPNDWRDESGHDPNPHHLQVYDGQKFKAQIASQFDVEWLFAQSADRCKRLDMPLAWKPKPRTLERLSSVDSLDVEAEWWLAVASSPVDAGRAVPYHERYASAAEMKAAGNALAFGRDYENPWLLWSMVSIGARSECDAVMERWIAATKEVASAASADRGAALCVEAYRRIKQSTPELTADLISEIERYLEIPPCNPNALRWHVSLQFVLGILALKRGAHDRAAHCFSEVLEIPAADYSPTLLTKTAEAAWHLGHLHLGRGDVVEAARVWKSASAAIYTALGKFLLEHAGDPIPDFLPQELSLVSALTSRLVLASKYAPLAESSPRIFYKASQGDVLAHRDWLIGQVQHWQRVAEGLRSDVNQLHEERGALVDRLRALEVQQLDPVMGPPSQLALLAEAKRRKSVRQIVIREIRRLVQQGKSLLHRQAS</sequence>
<dbReference type="InterPro" id="IPR013216">
    <property type="entry name" value="Methyltransf_11"/>
</dbReference>
<evidence type="ECO:0000313" key="5">
    <source>
        <dbReference type="EMBL" id="ADB18480.1"/>
    </source>
</evidence>
<dbReference type="PANTHER" id="PTHR43861">
    <property type="entry name" value="TRANS-ACONITATE 2-METHYLTRANSFERASE-RELATED"/>
    <property type="match status" value="1"/>
</dbReference>
<feature type="domain" description="Methyltransferase" evidence="4">
    <location>
        <begin position="41"/>
        <end position="127"/>
    </location>
</feature>
<dbReference type="CDD" id="cd02440">
    <property type="entry name" value="AdoMet_MTases"/>
    <property type="match status" value="2"/>
</dbReference>
<keyword evidence="1 5" id="KW-0808">Transferase</keyword>
<keyword evidence="5" id="KW-0489">Methyltransferase</keyword>
<dbReference type="OrthoDB" id="2577067at2"/>
<dbReference type="AlphaFoldDB" id="D2R0Z5"/>
<evidence type="ECO:0000256" key="1">
    <source>
        <dbReference type="ARBA" id="ARBA00022679"/>
    </source>
</evidence>
<reference evidence="5 6" key="1">
    <citation type="journal article" date="2009" name="Stand. Genomic Sci.">
        <title>Complete genome sequence of Pirellula staleyi type strain (ATCC 27377).</title>
        <authorList>
            <person name="Clum A."/>
            <person name="Tindall B.J."/>
            <person name="Sikorski J."/>
            <person name="Ivanova N."/>
            <person name="Mavrommatis K."/>
            <person name="Lucas S."/>
            <person name="Glavina del Rio T."/>
            <person name="Nolan M."/>
            <person name="Chen F."/>
            <person name="Tice H."/>
            <person name="Pitluck S."/>
            <person name="Cheng J.F."/>
            <person name="Chertkov O."/>
            <person name="Brettin T."/>
            <person name="Han C."/>
            <person name="Detter J.C."/>
            <person name="Kuske C."/>
            <person name="Bruce D."/>
            <person name="Goodwin L."/>
            <person name="Ovchinikova G."/>
            <person name="Pati A."/>
            <person name="Mikhailova N."/>
            <person name="Chen A."/>
            <person name="Palaniappan K."/>
            <person name="Land M."/>
            <person name="Hauser L."/>
            <person name="Chang Y.J."/>
            <person name="Jeffries C.D."/>
            <person name="Chain P."/>
            <person name="Rohde M."/>
            <person name="Goker M."/>
            <person name="Bristow J."/>
            <person name="Eisen J.A."/>
            <person name="Markowitz V."/>
            <person name="Hugenholtz P."/>
            <person name="Kyrpides N.C."/>
            <person name="Klenk H.P."/>
            <person name="Lapidus A."/>
        </authorList>
    </citation>
    <scope>NUCLEOTIDE SEQUENCE [LARGE SCALE GENOMIC DNA]</scope>
    <source>
        <strain evidence="6">ATCC 27377 / DSM 6068 / ICPB 4128</strain>
    </source>
</reference>
<accession>D2R0Z5</accession>
<evidence type="ECO:0000259" key="3">
    <source>
        <dbReference type="Pfam" id="PF08241"/>
    </source>
</evidence>
<evidence type="ECO:0000313" key="6">
    <source>
        <dbReference type="Proteomes" id="UP000001887"/>
    </source>
</evidence>
<dbReference type="Pfam" id="PF13649">
    <property type="entry name" value="Methyltransf_25"/>
    <property type="match status" value="1"/>
</dbReference>
<keyword evidence="6" id="KW-1185">Reference proteome</keyword>
<dbReference type="Pfam" id="PF08241">
    <property type="entry name" value="Methyltransf_11"/>
    <property type="match status" value="1"/>
</dbReference>
<dbReference type="STRING" id="530564.Psta_3825"/>
<dbReference type="HOGENOM" id="CLU_348051_0_0_0"/>
<keyword evidence="2" id="KW-0175">Coiled coil</keyword>
<dbReference type="InterPro" id="IPR029063">
    <property type="entry name" value="SAM-dependent_MTases_sf"/>
</dbReference>
<dbReference type="SUPFAM" id="SSF48452">
    <property type="entry name" value="TPR-like"/>
    <property type="match status" value="1"/>
</dbReference>
<evidence type="ECO:0000259" key="4">
    <source>
        <dbReference type="Pfam" id="PF13649"/>
    </source>
</evidence>